<evidence type="ECO:0000313" key="2">
    <source>
        <dbReference type="EMBL" id="DAD98512.1"/>
    </source>
</evidence>
<evidence type="ECO:0000256" key="1">
    <source>
        <dbReference type="SAM" id="MobiDB-lite"/>
    </source>
</evidence>
<proteinExistence type="predicted"/>
<sequence>MPSTLSPEIINGIFMYPLPDRKPVPTPAFAISSRPTFSGNNKNVNREVSLKR</sequence>
<feature type="region of interest" description="Disordered" evidence="1">
    <location>
        <begin position="27"/>
        <end position="52"/>
    </location>
</feature>
<dbReference type="EMBL" id="BK015263">
    <property type="protein sequence ID" value="DAD98512.1"/>
    <property type="molecule type" value="Genomic_DNA"/>
</dbReference>
<organism evidence="2">
    <name type="scientific">Myoviridae sp. ctrMq22</name>
    <dbReference type="NCBI Taxonomy" id="2825181"/>
    <lineage>
        <taxon>Viruses</taxon>
        <taxon>Duplodnaviria</taxon>
        <taxon>Heunggongvirae</taxon>
        <taxon>Uroviricota</taxon>
        <taxon>Caudoviricetes</taxon>
    </lineage>
</organism>
<feature type="compositionally biased region" description="Polar residues" evidence="1">
    <location>
        <begin position="33"/>
        <end position="43"/>
    </location>
</feature>
<accession>A0A8S5NW95</accession>
<name>A0A8S5NW95_9CAUD</name>
<reference evidence="2" key="1">
    <citation type="journal article" date="2021" name="Proc. Natl. Acad. Sci. U.S.A.">
        <title>A Catalog of Tens of Thousands of Viruses from Human Metagenomes Reveals Hidden Associations with Chronic Diseases.</title>
        <authorList>
            <person name="Tisza M.J."/>
            <person name="Buck C.B."/>
        </authorList>
    </citation>
    <scope>NUCLEOTIDE SEQUENCE</scope>
    <source>
        <strain evidence="2">CtrMq22</strain>
    </source>
</reference>
<protein>
    <submittedName>
        <fullName evidence="2">Uncharacterized protein</fullName>
    </submittedName>
</protein>